<accession>A0A239VLM4</accession>
<gene>
    <name evidence="2" type="ORF">SAMEA4475696_01617</name>
</gene>
<dbReference type="KEGG" id="dco:SAMEA4475696_1617"/>
<keyword evidence="2" id="KW-0378">Hydrolase</keyword>
<reference evidence="2 3" key="1">
    <citation type="submission" date="2017-06" db="EMBL/GenBank/DDBJ databases">
        <authorList>
            <consortium name="Pathogen Informatics"/>
        </authorList>
    </citation>
    <scope>NUCLEOTIDE SEQUENCE [LARGE SCALE GENOMIC DNA]</scope>
    <source>
        <strain evidence="2 3">NCTC13039</strain>
    </source>
</reference>
<dbReference type="Gene3D" id="3.40.50.1820">
    <property type="entry name" value="alpha/beta hydrolase"/>
    <property type="match status" value="1"/>
</dbReference>
<evidence type="ECO:0000259" key="1">
    <source>
        <dbReference type="Pfam" id="PF00561"/>
    </source>
</evidence>
<protein>
    <submittedName>
        <fullName evidence="2">Alpha/beta hydrolase family</fullName>
    </submittedName>
</protein>
<dbReference type="InterPro" id="IPR029058">
    <property type="entry name" value="AB_hydrolase_fold"/>
</dbReference>
<dbReference type="AlphaFoldDB" id="A0A239VLM4"/>
<dbReference type="OrthoDB" id="8111537at2"/>
<dbReference type="InterPro" id="IPR000073">
    <property type="entry name" value="AB_hydrolase_1"/>
</dbReference>
<feature type="domain" description="AB hydrolase-1" evidence="1">
    <location>
        <begin position="162"/>
        <end position="284"/>
    </location>
</feature>
<evidence type="ECO:0000313" key="2">
    <source>
        <dbReference type="EMBL" id="SNV22699.1"/>
    </source>
</evidence>
<dbReference type="Proteomes" id="UP000242637">
    <property type="component" value="Chromosome 1"/>
</dbReference>
<evidence type="ECO:0000313" key="3">
    <source>
        <dbReference type="Proteomes" id="UP000242637"/>
    </source>
</evidence>
<dbReference type="Pfam" id="PF00561">
    <property type="entry name" value="Abhydrolase_1"/>
    <property type="match status" value="1"/>
</dbReference>
<name>A0A239VLM4_9MICO</name>
<dbReference type="EMBL" id="LT906453">
    <property type="protein sequence ID" value="SNV22699.1"/>
    <property type="molecule type" value="Genomic_DNA"/>
</dbReference>
<sequence>MRPLALAGGAAGLSALAASAGWVGAGAYLARMLLTPVYDKPDNVRVCAIDRKNETVTLVASADTIVPGRYGVWLNRGGSHIRIGHIVDRDDKAGTIIRRLEGIDFGEPEPGGGRWDSYYWAVGPERAFGLPYEDVFIPSEVGPLPAWLVRAEEVGRSRRCAVLVHGRGATRHETLRSIPVLHRLGWDVLVPSYRNAPGAPSSADGLYNLGLSEWRDVEASVDFAGRGGASEVALFGWSMGGAVVLQMLDLSPLSSLVTRVVLDSPVVDWVDVIAEQGRRRHIPPQLGTLAQSMIGARWSRRLVGVHEPLDVARTSWQHRSGELAHPMLLIHSVDDEVVPVGPSRELAQLRTDLVRYEEWEVARHVKEWNTDPQRWEAVVADYLENGV</sequence>
<dbReference type="STRING" id="1121387.GCA_000429885_02281"/>
<dbReference type="GO" id="GO:0016787">
    <property type="term" value="F:hydrolase activity"/>
    <property type="evidence" value="ECO:0007669"/>
    <property type="project" value="UniProtKB-KW"/>
</dbReference>
<dbReference type="SUPFAM" id="SSF53474">
    <property type="entry name" value="alpha/beta-Hydrolases"/>
    <property type="match status" value="1"/>
</dbReference>
<organism evidence="2 3">
    <name type="scientific">Dermatophilus congolensis</name>
    <dbReference type="NCBI Taxonomy" id="1863"/>
    <lineage>
        <taxon>Bacteria</taxon>
        <taxon>Bacillati</taxon>
        <taxon>Actinomycetota</taxon>
        <taxon>Actinomycetes</taxon>
        <taxon>Micrococcales</taxon>
        <taxon>Dermatophilaceae</taxon>
        <taxon>Dermatophilus</taxon>
    </lineage>
</organism>
<proteinExistence type="predicted"/>
<keyword evidence="3" id="KW-1185">Reference proteome</keyword>